<dbReference type="InterPro" id="IPR042178">
    <property type="entry name" value="Serpin_sf_1"/>
</dbReference>
<dbReference type="SMART" id="SM00093">
    <property type="entry name" value="SERPIN"/>
    <property type="match status" value="1"/>
</dbReference>
<organism evidence="4">
    <name type="scientific">Ascaris suum</name>
    <name type="common">Pig roundworm</name>
    <name type="synonym">Ascaris lumbricoides</name>
    <dbReference type="NCBI Taxonomy" id="6253"/>
    <lineage>
        <taxon>Eukaryota</taxon>
        <taxon>Metazoa</taxon>
        <taxon>Ecdysozoa</taxon>
        <taxon>Nematoda</taxon>
        <taxon>Chromadorea</taxon>
        <taxon>Rhabditida</taxon>
        <taxon>Spirurina</taxon>
        <taxon>Ascaridomorpha</taxon>
        <taxon>Ascaridoidea</taxon>
        <taxon>Ascarididae</taxon>
        <taxon>Ascaris</taxon>
    </lineage>
</organism>
<reference evidence="4" key="1">
    <citation type="journal article" date="2011" name="Genome Res.">
        <title>Deep small RNA sequencing from the nematode Ascaris reveals conservation, functional diversification, and novel developmental profiles.</title>
        <authorList>
            <person name="Wang J."/>
            <person name="Czech B."/>
            <person name="Crunk A."/>
            <person name="Wallace A."/>
            <person name="Mitreva M."/>
            <person name="Hannon G.J."/>
            <person name="Davis R.E."/>
        </authorList>
    </citation>
    <scope>NUCLEOTIDE SEQUENCE</scope>
</reference>
<dbReference type="InterPro" id="IPR023795">
    <property type="entry name" value="Serpin_CS"/>
</dbReference>
<dbReference type="Gene3D" id="3.30.497.10">
    <property type="entry name" value="Antithrombin, subunit I, domain 2"/>
    <property type="match status" value="1"/>
</dbReference>
<dbReference type="InterPro" id="IPR000215">
    <property type="entry name" value="Serpin_fam"/>
</dbReference>
<dbReference type="AlphaFoldDB" id="F1L6V2"/>
<protein>
    <submittedName>
        <fullName evidence="4">Serpin-like protein</fullName>
    </submittedName>
</protein>
<name>F1L6V2_ASCSU</name>
<dbReference type="InterPro" id="IPR042185">
    <property type="entry name" value="Serpin_sf_2"/>
</dbReference>
<dbReference type="Pfam" id="PF00079">
    <property type="entry name" value="Serpin"/>
    <property type="match status" value="1"/>
</dbReference>
<evidence type="ECO:0000256" key="1">
    <source>
        <dbReference type="ARBA" id="ARBA00009500"/>
    </source>
</evidence>
<comment type="similarity">
    <text evidence="1 2">Belongs to the serpin family.</text>
</comment>
<dbReference type="GO" id="GO:0005615">
    <property type="term" value="C:extracellular space"/>
    <property type="evidence" value="ECO:0007669"/>
    <property type="project" value="InterPro"/>
</dbReference>
<dbReference type="Gene3D" id="2.30.39.10">
    <property type="entry name" value="Alpha-1-antitrypsin, domain 1"/>
    <property type="match status" value="1"/>
</dbReference>
<dbReference type="PANTHER" id="PTHR11461">
    <property type="entry name" value="SERINE PROTEASE INHIBITOR, SERPIN"/>
    <property type="match status" value="1"/>
</dbReference>
<dbReference type="InterPro" id="IPR036186">
    <property type="entry name" value="Serpin_sf"/>
</dbReference>
<accession>F1L6V2</accession>
<sequence>MRSREMCDYNEAEKNKYRSAICKRRVAAWSFPTTIETYFSQNICIIDQFSQHSSYFTVDMMSIQADYPYYENEKVQVLGLPYKNNEVYMYVFLPREKYGLAAVEESLNGQQMLEMIHNASWQEVIVKLPKFKLEEEFKLVDALTKLGIVDAFDDSANFSGISDVLLKISDVIHKAFIEVNEKGTEAAAATAVLMVEAASVHVKPQPIEFTADHPFLFAIVKGNTILFIGHLH</sequence>
<dbReference type="PROSITE" id="PS00284">
    <property type="entry name" value="SERPIN"/>
    <property type="match status" value="1"/>
</dbReference>
<dbReference type="SUPFAM" id="SSF56574">
    <property type="entry name" value="Serpins"/>
    <property type="match status" value="1"/>
</dbReference>
<dbReference type="EMBL" id="JI172641">
    <property type="protein sequence ID" value="ADY45856.1"/>
    <property type="molecule type" value="mRNA"/>
</dbReference>
<dbReference type="InterPro" id="IPR023796">
    <property type="entry name" value="Serpin_dom"/>
</dbReference>
<evidence type="ECO:0000259" key="3">
    <source>
        <dbReference type="SMART" id="SM00093"/>
    </source>
</evidence>
<dbReference type="GO" id="GO:0004867">
    <property type="term" value="F:serine-type endopeptidase inhibitor activity"/>
    <property type="evidence" value="ECO:0007669"/>
    <property type="project" value="InterPro"/>
</dbReference>
<evidence type="ECO:0000313" key="4">
    <source>
        <dbReference type="EMBL" id="ADY45856.1"/>
    </source>
</evidence>
<dbReference type="PANTHER" id="PTHR11461:SF211">
    <property type="entry name" value="GH10112P-RELATED"/>
    <property type="match status" value="1"/>
</dbReference>
<evidence type="ECO:0000256" key="2">
    <source>
        <dbReference type="RuleBase" id="RU000411"/>
    </source>
</evidence>
<feature type="domain" description="Serpin" evidence="3">
    <location>
        <begin position="4"/>
        <end position="232"/>
    </location>
</feature>
<proteinExistence type="evidence at transcript level"/>